<name>A0A0F5HRV1_BACTR</name>
<evidence type="ECO:0000313" key="3">
    <source>
        <dbReference type="Proteomes" id="UP000031563"/>
    </source>
</evidence>
<dbReference type="RefSeq" id="WP_039235862.1">
    <property type="nucleotide sequence ID" value="NZ_JWIR02000071.1"/>
</dbReference>
<reference evidence="2" key="1">
    <citation type="submission" date="2015-02" db="EMBL/GenBank/DDBJ databases">
        <title>Genome Assembly of Bacillaceae bacterium MTCC 8252.</title>
        <authorList>
            <person name="Verma A."/>
            <person name="Khatri I."/>
            <person name="Mual P."/>
            <person name="Subramanian S."/>
            <person name="Krishnamurthi S."/>
        </authorList>
    </citation>
    <scope>NUCLEOTIDE SEQUENCE [LARGE SCALE GENOMIC DNA]</scope>
    <source>
        <strain evidence="2">MTCC 8252</strain>
    </source>
</reference>
<keyword evidence="1" id="KW-0812">Transmembrane</keyword>
<accession>A0A0F5HRC9</accession>
<sequence>MKILGITALILLPLMAFSFWMDYLQGFNLQTSIQNITSAFRVMDIMEMVVMSAFLLILLIQLLYSWYQEKKGNSKVRKAH</sequence>
<organism evidence="2 3">
    <name type="scientific">Bacillus thermotolerans</name>
    <name type="common">Quasibacillus thermotolerans</name>
    <dbReference type="NCBI Taxonomy" id="1221996"/>
    <lineage>
        <taxon>Bacteria</taxon>
        <taxon>Bacillati</taxon>
        <taxon>Bacillota</taxon>
        <taxon>Bacilli</taxon>
        <taxon>Bacillales</taxon>
        <taxon>Bacillaceae</taxon>
        <taxon>Bacillus</taxon>
    </lineage>
</organism>
<comment type="caution">
    <text evidence="2">The sequence shown here is derived from an EMBL/GenBank/DDBJ whole genome shotgun (WGS) entry which is preliminary data.</text>
</comment>
<keyword evidence="1" id="KW-1133">Transmembrane helix</keyword>
<dbReference type="Pfam" id="PF26310">
    <property type="entry name" value="YczF"/>
    <property type="match status" value="1"/>
</dbReference>
<evidence type="ECO:0000256" key="1">
    <source>
        <dbReference type="SAM" id="Phobius"/>
    </source>
</evidence>
<dbReference type="OrthoDB" id="2889637at2"/>
<feature type="transmembrane region" description="Helical" evidence="1">
    <location>
        <begin position="48"/>
        <end position="67"/>
    </location>
</feature>
<keyword evidence="3" id="KW-1185">Reference proteome</keyword>
<keyword evidence="1" id="KW-0472">Membrane</keyword>
<dbReference type="Proteomes" id="UP000031563">
    <property type="component" value="Unassembled WGS sequence"/>
</dbReference>
<accession>A0A0F5HRV1</accession>
<evidence type="ECO:0000313" key="2">
    <source>
        <dbReference type="EMBL" id="KKB35560.1"/>
    </source>
</evidence>
<proteinExistence type="predicted"/>
<dbReference type="AlphaFoldDB" id="A0A0F5HRV1"/>
<dbReference type="EMBL" id="JWIR02000071">
    <property type="protein sequence ID" value="KKB35560.1"/>
    <property type="molecule type" value="Genomic_DNA"/>
</dbReference>
<dbReference type="STRING" id="1221996.QY95_03413"/>
<gene>
    <name evidence="2" type="ORF">QY95_03413</name>
</gene>
<protein>
    <submittedName>
        <fullName evidence="2">Uncharacterized protein</fullName>
    </submittedName>
</protein>
<dbReference type="InterPro" id="IPR058725">
    <property type="entry name" value="YczF"/>
</dbReference>